<dbReference type="EMBL" id="CADCWM010000476">
    <property type="protein sequence ID" value="CAA9562505.1"/>
    <property type="molecule type" value="Genomic_DNA"/>
</dbReference>
<dbReference type="GO" id="GO:0006508">
    <property type="term" value="P:proteolysis"/>
    <property type="evidence" value="ECO:0007669"/>
    <property type="project" value="InterPro"/>
</dbReference>
<gene>
    <name evidence="4" type="ORF">AVDCRST_MAG88-1615</name>
</gene>
<accession>A0A6J4UX88</accession>
<evidence type="ECO:0000256" key="2">
    <source>
        <dbReference type="ARBA" id="ARBA00022825"/>
    </source>
</evidence>
<dbReference type="InterPro" id="IPR011659">
    <property type="entry name" value="WD40"/>
</dbReference>
<dbReference type="InterPro" id="IPR029058">
    <property type="entry name" value="AB_hydrolase_fold"/>
</dbReference>
<sequence>MPAELTAELIVDGLLPADPRLSPDGRHVAFAVAPVGQREEGRKSAIWLASTDGAAPPRRLTAGLANDTMPRWSPDGAWLFFLSDRAERDRAQLQRLPLAGGEAEALTDWRGGITAFAPVPGGRTVALLAADPPGDEDERRERERDDAQVWGERWPQQRLRVFDLETCAVRTIDGLGDRHLAAMAPSPDGTRIAAVTWPNPELDNRAFPSPLHLVDTASGEAREVCTLPTGGDNLTWDRDGRNIAYIARAVEGGASGNGLFVVDLEVGTPRRLVPELPACPAALCREGGSDILVAVASGLDTMIARLDSVAGTLTELSRARGDLLAPTVSGDGAIVAALHSTPDEPLNVWVGPPAGPLARRTDLQPALREVAWGPQERLAWAAPDGLALDGLLILPPGRGRADGPFALVTLVHGGPYGRFTDGFQLGWAPSGQWLAAAGYAVFLPNPRGGMGHGHDFAARVAGRVGLEDWGDIVAGITVLIAEGVADPSRLGIGGWSQGGFMTAWAVGQDPPGAPPRFRCGVMGAGVSDWGMMVAESDVPAFEAGLGGSTGWEGPGPHPHDRVSPASFVHRVKTPVLILHGERDERVPVGQARYFARGLRRYGVPHELVVYPREPHGLRERAHQLDALRRTRAWFDRWLGVPGRGEERTTGRGAGDRPGD</sequence>
<reference evidence="4" key="1">
    <citation type="submission" date="2020-02" db="EMBL/GenBank/DDBJ databases">
        <authorList>
            <person name="Meier V. D."/>
        </authorList>
    </citation>
    <scope>NUCLEOTIDE SEQUENCE</scope>
    <source>
        <strain evidence="4">AVDCRST_MAG88</strain>
    </source>
</reference>
<dbReference type="GO" id="GO:0004252">
    <property type="term" value="F:serine-type endopeptidase activity"/>
    <property type="evidence" value="ECO:0007669"/>
    <property type="project" value="TreeGrafter"/>
</dbReference>
<evidence type="ECO:0000313" key="4">
    <source>
        <dbReference type="EMBL" id="CAA9562505.1"/>
    </source>
</evidence>
<dbReference type="PANTHER" id="PTHR42776">
    <property type="entry name" value="SERINE PEPTIDASE S9 FAMILY MEMBER"/>
    <property type="match status" value="1"/>
</dbReference>
<dbReference type="SUPFAM" id="SSF82171">
    <property type="entry name" value="DPP6 N-terminal domain-like"/>
    <property type="match status" value="1"/>
</dbReference>
<dbReference type="PANTHER" id="PTHR42776:SF27">
    <property type="entry name" value="DIPEPTIDYL PEPTIDASE FAMILY MEMBER 6"/>
    <property type="match status" value="1"/>
</dbReference>
<dbReference type="Pfam" id="PF07676">
    <property type="entry name" value="PD40"/>
    <property type="match status" value="1"/>
</dbReference>
<protein>
    <recommendedName>
        <fullName evidence="3">Peptidase S9 prolyl oligopeptidase catalytic domain-containing protein</fullName>
    </recommendedName>
</protein>
<keyword evidence="2" id="KW-0720">Serine protease</keyword>
<proteinExistence type="predicted"/>
<dbReference type="Gene3D" id="2.120.10.30">
    <property type="entry name" value="TolB, C-terminal domain"/>
    <property type="match status" value="2"/>
</dbReference>
<keyword evidence="2" id="KW-0645">Protease</keyword>
<evidence type="ECO:0000259" key="3">
    <source>
        <dbReference type="Pfam" id="PF00326"/>
    </source>
</evidence>
<keyword evidence="1" id="KW-0378">Hydrolase</keyword>
<feature type="domain" description="Peptidase S9 prolyl oligopeptidase catalytic" evidence="3">
    <location>
        <begin position="432"/>
        <end position="639"/>
    </location>
</feature>
<name>A0A6J4UX88_9BACT</name>
<dbReference type="InterPro" id="IPR001375">
    <property type="entry name" value="Peptidase_S9_cat"/>
</dbReference>
<dbReference type="SUPFAM" id="SSF53474">
    <property type="entry name" value="alpha/beta-Hydrolases"/>
    <property type="match status" value="1"/>
</dbReference>
<evidence type="ECO:0000256" key="1">
    <source>
        <dbReference type="ARBA" id="ARBA00022801"/>
    </source>
</evidence>
<dbReference type="AlphaFoldDB" id="A0A6J4UX88"/>
<dbReference type="InterPro" id="IPR011042">
    <property type="entry name" value="6-blade_b-propeller_TolB-like"/>
</dbReference>
<dbReference type="Gene3D" id="3.40.50.1820">
    <property type="entry name" value="alpha/beta hydrolase"/>
    <property type="match status" value="1"/>
</dbReference>
<organism evidence="4">
    <name type="scientific">uncultured Thermomicrobiales bacterium</name>
    <dbReference type="NCBI Taxonomy" id="1645740"/>
    <lineage>
        <taxon>Bacteria</taxon>
        <taxon>Pseudomonadati</taxon>
        <taxon>Thermomicrobiota</taxon>
        <taxon>Thermomicrobia</taxon>
        <taxon>Thermomicrobiales</taxon>
        <taxon>environmental samples</taxon>
    </lineage>
</organism>
<dbReference type="Pfam" id="PF00326">
    <property type="entry name" value="Peptidase_S9"/>
    <property type="match status" value="1"/>
</dbReference>